<proteinExistence type="predicted"/>
<dbReference type="Proteomes" id="UP000092256">
    <property type="component" value="Unassembled WGS sequence"/>
</dbReference>
<evidence type="ECO:0000313" key="1">
    <source>
        <dbReference type="EMBL" id="OBU65331.1"/>
    </source>
</evidence>
<comment type="caution">
    <text evidence="1">The sequence shown here is derived from an EMBL/GenBank/DDBJ whole genome shotgun (WGS) entry which is preliminary data.</text>
</comment>
<dbReference type="EMBL" id="LYVJ01000011">
    <property type="protein sequence ID" value="OBU65331.1"/>
    <property type="molecule type" value="Genomic_DNA"/>
</dbReference>
<reference evidence="1 2" key="1">
    <citation type="submission" date="2016-05" db="EMBL/GenBank/DDBJ databases">
        <title>Draft Genome Sequences of Stenotrophomonas maltophilia Strains Sm32COP, Sm41DVV, Sm46PAILV, SmF3, SmF22, SmSOFb1 and SmCVFa1, Isolated from Different Manures, in France.</title>
        <authorList>
            <person name="Nazaret S."/>
            <person name="Bodilis J."/>
        </authorList>
    </citation>
    <scope>NUCLEOTIDE SEQUENCE [LARGE SCALE GENOMIC DNA]</scope>
    <source>
        <strain evidence="1 2">Sm46PAILV</strain>
    </source>
</reference>
<sequence length="93" mass="9771">MGTGERVNQSFPRQRRGVFLEAGARKRLQVAVHAVHKLMGQYRGSSTPLPGTAVGDCRDVTLGPGHRASAAQCVAALTPLLAACDSLQQCVAT</sequence>
<evidence type="ECO:0000313" key="2">
    <source>
        <dbReference type="Proteomes" id="UP000092256"/>
    </source>
</evidence>
<protein>
    <submittedName>
        <fullName evidence="1">Uncharacterized protein</fullName>
    </submittedName>
</protein>
<organism evidence="1 2">
    <name type="scientific">Stenotrophomonas maltophilia</name>
    <name type="common">Pseudomonas maltophilia</name>
    <name type="synonym">Xanthomonas maltophilia</name>
    <dbReference type="NCBI Taxonomy" id="40324"/>
    <lineage>
        <taxon>Bacteria</taxon>
        <taxon>Pseudomonadati</taxon>
        <taxon>Pseudomonadota</taxon>
        <taxon>Gammaproteobacteria</taxon>
        <taxon>Lysobacterales</taxon>
        <taxon>Lysobacteraceae</taxon>
        <taxon>Stenotrophomonas</taxon>
        <taxon>Stenotrophomonas maltophilia group</taxon>
    </lineage>
</organism>
<name>A0A1A6XRU8_STEMA</name>
<gene>
    <name evidence="1" type="ORF">A9K58_14720</name>
</gene>
<dbReference type="AlphaFoldDB" id="A0A1A6XRU8"/>
<accession>A0A1A6XRU8</accession>